<comment type="caution">
    <text evidence="2">The sequence shown here is derived from an EMBL/GenBank/DDBJ whole genome shotgun (WGS) entry which is preliminary data.</text>
</comment>
<evidence type="ECO:0000313" key="2">
    <source>
        <dbReference type="EMBL" id="KAK3001676.1"/>
    </source>
</evidence>
<dbReference type="EMBL" id="JAVXUP010002736">
    <property type="protein sequence ID" value="KAK3001676.1"/>
    <property type="molecule type" value="Genomic_DNA"/>
</dbReference>
<dbReference type="AlphaFoldDB" id="A0AA88V457"/>
<name>A0AA88V457_9ASTE</name>
<reference evidence="2" key="1">
    <citation type="submission" date="2022-12" db="EMBL/GenBank/DDBJ databases">
        <title>Draft genome assemblies for two species of Escallonia (Escalloniales).</title>
        <authorList>
            <person name="Chanderbali A."/>
            <person name="Dervinis C."/>
            <person name="Anghel I."/>
            <person name="Soltis D."/>
            <person name="Soltis P."/>
            <person name="Zapata F."/>
        </authorList>
    </citation>
    <scope>NUCLEOTIDE SEQUENCE</scope>
    <source>
        <strain evidence="2">UCBG64.0493</strain>
        <tissue evidence="2">Leaf</tissue>
    </source>
</reference>
<dbReference type="Gene3D" id="3.40.50.2000">
    <property type="entry name" value="Glycogen Phosphorylase B"/>
    <property type="match status" value="1"/>
</dbReference>
<proteinExistence type="predicted"/>
<keyword evidence="3" id="KW-1185">Reference proteome</keyword>
<gene>
    <name evidence="2" type="ORF">RJ639_021610</name>
</gene>
<organism evidence="2 3">
    <name type="scientific">Escallonia herrerae</name>
    <dbReference type="NCBI Taxonomy" id="1293975"/>
    <lineage>
        <taxon>Eukaryota</taxon>
        <taxon>Viridiplantae</taxon>
        <taxon>Streptophyta</taxon>
        <taxon>Embryophyta</taxon>
        <taxon>Tracheophyta</taxon>
        <taxon>Spermatophyta</taxon>
        <taxon>Magnoliopsida</taxon>
        <taxon>eudicotyledons</taxon>
        <taxon>Gunneridae</taxon>
        <taxon>Pentapetalae</taxon>
        <taxon>asterids</taxon>
        <taxon>campanulids</taxon>
        <taxon>Escalloniales</taxon>
        <taxon>Escalloniaceae</taxon>
        <taxon>Escallonia</taxon>
    </lineage>
</organism>
<dbReference type="Proteomes" id="UP001188597">
    <property type="component" value="Unassembled WGS sequence"/>
</dbReference>
<feature type="region of interest" description="Disordered" evidence="1">
    <location>
        <begin position="1"/>
        <end position="24"/>
    </location>
</feature>
<dbReference type="SUPFAM" id="SSF53756">
    <property type="entry name" value="UDP-Glycosyltransferase/glycogen phosphorylase"/>
    <property type="match status" value="1"/>
</dbReference>
<evidence type="ECO:0000313" key="3">
    <source>
        <dbReference type="Proteomes" id="UP001188597"/>
    </source>
</evidence>
<accession>A0AA88V457</accession>
<protein>
    <submittedName>
        <fullName evidence="2">Uncharacterized protein</fullName>
    </submittedName>
</protein>
<evidence type="ECO:0000256" key="1">
    <source>
        <dbReference type="SAM" id="MobiDB-lite"/>
    </source>
</evidence>
<sequence length="90" mass="9625">MATLSSTATPRRTPGCSASPSQRTAWHPLDGVMSFTLEAAEELGVPNVLFWTTSACGFLAYAYYCQLVEKGFVPLKAPAKGSRDALDPVD</sequence>